<dbReference type="PANTHER" id="PTHR24543:SF291">
    <property type="entry name" value="SMOKE ALARM, ISOFORM D"/>
    <property type="match status" value="1"/>
</dbReference>
<feature type="non-terminal residue" evidence="2">
    <location>
        <position position="150"/>
    </location>
</feature>
<sequence length="150" mass="16227">PLALGLESGATPDSKLQASSARQAGQAAKFARLHLQASKDNDACWCPDSADTEKSLDIMLSERSLVTGVAIQGRGNGQEWVAELTIAINDTIEGQEYIIQENKTTKVFNGNFDSNSVVKLTFASAMYATSIKLKPRSWHGHPCLRAEVYG</sequence>
<dbReference type="eggNOG" id="KOG1094">
    <property type="taxonomic scope" value="Eukaryota"/>
</dbReference>
<organism evidence="2 3">
    <name type="scientific">Nematostella vectensis</name>
    <name type="common">Starlet sea anemone</name>
    <dbReference type="NCBI Taxonomy" id="45351"/>
    <lineage>
        <taxon>Eukaryota</taxon>
        <taxon>Metazoa</taxon>
        <taxon>Cnidaria</taxon>
        <taxon>Anthozoa</taxon>
        <taxon>Hexacorallia</taxon>
        <taxon>Actiniaria</taxon>
        <taxon>Edwardsiidae</taxon>
        <taxon>Nematostella</taxon>
    </lineage>
</organism>
<evidence type="ECO:0000313" key="2">
    <source>
        <dbReference type="EMBL" id="EDO43719.1"/>
    </source>
</evidence>
<dbReference type="PANTHER" id="PTHR24543">
    <property type="entry name" value="MULTICOPPER OXIDASE-RELATED"/>
    <property type="match status" value="1"/>
</dbReference>
<dbReference type="Gene3D" id="2.60.120.260">
    <property type="entry name" value="Galactose-binding domain-like"/>
    <property type="match status" value="1"/>
</dbReference>
<dbReference type="EMBL" id="DS469551">
    <property type="protein sequence ID" value="EDO43719.1"/>
    <property type="molecule type" value="Genomic_DNA"/>
</dbReference>
<reference evidence="2 3" key="1">
    <citation type="journal article" date="2007" name="Science">
        <title>Sea anemone genome reveals ancestral eumetazoan gene repertoire and genomic organization.</title>
        <authorList>
            <person name="Putnam N.H."/>
            <person name="Srivastava M."/>
            <person name="Hellsten U."/>
            <person name="Dirks B."/>
            <person name="Chapman J."/>
            <person name="Salamov A."/>
            <person name="Terry A."/>
            <person name="Shapiro H."/>
            <person name="Lindquist E."/>
            <person name="Kapitonov V.V."/>
            <person name="Jurka J."/>
            <person name="Genikhovich G."/>
            <person name="Grigoriev I.V."/>
            <person name="Lucas S.M."/>
            <person name="Steele R.E."/>
            <person name="Finnerty J.R."/>
            <person name="Technau U."/>
            <person name="Martindale M.Q."/>
            <person name="Rokhsar D.S."/>
        </authorList>
    </citation>
    <scope>NUCLEOTIDE SEQUENCE [LARGE SCALE GENOMIC DNA]</scope>
    <source>
        <strain evidence="3">CH2 X CH6</strain>
    </source>
</reference>
<dbReference type="InParanoid" id="A7RXT5"/>
<dbReference type="Proteomes" id="UP000001593">
    <property type="component" value="Unassembled WGS sequence"/>
</dbReference>
<accession>A7RXT5</accession>
<dbReference type="SMART" id="SM00231">
    <property type="entry name" value="FA58C"/>
    <property type="match status" value="1"/>
</dbReference>
<dbReference type="STRING" id="45351.A7RXT5"/>
<dbReference type="PhylomeDB" id="A7RXT5"/>
<evidence type="ECO:0000313" key="3">
    <source>
        <dbReference type="Proteomes" id="UP000001593"/>
    </source>
</evidence>
<dbReference type="AlphaFoldDB" id="A7RXT5"/>
<keyword evidence="3" id="KW-1185">Reference proteome</keyword>
<feature type="domain" description="F5/8 type C" evidence="1">
    <location>
        <begin position="1"/>
        <end position="150"/>
    </location>
</feature>
<dbReference type="KEGG" id="nve:5515625"/>
<gene>
    <name evidence="2" type="ORF">NEMVEDRAFT_v1g51921</name>
</gene>
<protein>
    <recommendedName>
        <fullName evidence="1">F5/8 type C domain-containing protein</fullName>
    </recommendedName>
</protein>
<dbReference type="InterPro" id="IPR008979">
    <property type="entry name" value="Galactose-bd-like_sf"/>
</dbReference>
<dbReference type="HOGENOM" id="CLU_030066_1_0_1"/>
<evidence type="ECO:0000259" key="1">
    <source>
        <dbReference type="PROSITE" id="PS50022"/>
    </source>
</evidence>
<dbReference type="Pfam" id="PF00754">
    <property type="entry name" value="F5_F8_type_C"/>
    <property type="match status" value="1"/>
</dbReference>
<proteinExistence type="predicted"/>
<dbReference type="PROSITE" id="PS50022">
    <property type="entry name" value="FA58C_3"/>
    <property type="match status" value="1"/>
</dbReference>
<name>A7RXT5_NEMVE</name>
<dbReference type="SUPFAM" id="SSF49785">
    <property type="entry name" value="Galactose-binding domain-like"/>
    <property type="match status" value="1"/>
</dbReference>
<feature type="non-terminal residue" evidence="2">
    <location>
        <position position="1"/>
    </location>
</feature>
<dbReference type="InterPro" id="IPR000421">
    <property type="entry name" value="FA58C"/>
</dbReference>